<reference evidence="4 6" key="3">
    <citation type="submission" date="2016-10" db="EMBL/GenBank/DDBJ databases">
        <authorList>
            <person name="Varghese N."/>
            <person name="Submissions S."/>
        </authorList>
    </citation>
    <scope>NUCLEOTIDE SEQUENCE [LARGE SCALE GENOMIC DNA]</scope>
    <source>
        <strain evidence="4 6">CGMCC 1.6501</strain>
    </source>
</reference>
<accession>A0A0F7HMS6</accession>
<dbReference type="InterPro" id="IPR023378">
    <property type="entry name" value="YheA/YmcA-like_dom_sf"/>
</dbReference>
<dbReference type="Gene3D" id="1.20.1500.10">
    <property type="entry name" value="YheA/YmcA-like"/>
    <property type="match status" value="1"/>
</dbReference>
<dbReference type="SUPFAM" id="SSF158622">
    <property type="entry name" value="YheA/YmcA-like"/>
    <property type="match status" value="1"/>
</dbReference>
<dbReference type="RefSeq" id="WP_046790618.1">
    <property type="nucleotide sequence ID" value="NZ_CP011366.1"/>
</dbReference>
<reference evidence="3 5" key="1">
    <citation type="journal article" date="2015" name="Int. J. Syst. Evol. Microbiol.">
        <title>Complete genome sequence of Salinicoccus halodurans H3B36, isolated from the Qaidam Basin in China.</title>
        <authorList>
            <person name="Jiang K."/>
            <person name="Xue Y."/>
            <person name="Ma Y."/>
        </authorList>
    </citation>
    <scope>NUCLEOTIDE SEQUENCE [LARGE SCALE GENOMIC DNA]</scope>
    <source>
        <strain evidence="3 5">H3B36</strain>
    </source>
</reference>
<gene>
    <name evidence="3" type="ORF">AAT16_09525</name>
    <name evidence="4" type="ORF">SAMN05216235_2802</name>
</gene>
<dbReference type="HAMAP" id="MF_01526">
    <property type="entry name" value="UPF0342"/>
    <property type="match status" value="1"/>
</dbReference>
<evidence type="ECO:0000313" key="6">
    <source>
        <dbReference type="Proteomes" id="UP000183090"/>
    </source>
</evidence>
<dbReference type="Pfam" id="PF06133">
    <property type="entry name" value="Com_YlbF"/>
    <property type="match status" value="1"/>
</dbReference>
<proteinExistence type="inferred from homology"/>
<dbReference type="AlphaFoldDB" id="A0A0F7HMS6"/>
<feature type="coiled-coil region" evidence="2">
    <location>
        <begin position="60"/>
        <end position="106"/>
    </location>
</feature>
<dbReference type="KEGG" id="shv:AAT16_09525"/>
<dbReference type="EMBL" id="CP011366">
    <property type="protein sequence ID" value="AKG74436.1"/>
    <property type="molecule type" value="Genomic_DNA"/>
</dbReference>
<dbReference type="EMBL" id="FOTB01000006">
    <property type="protein sequence ID" value="SFK95995.1"/>
    <property type="molecule type" value="Genomic_DNA"/>
</dbReference>
<evidence type="ECO:0000313" key="5">
    <source>
        <dbReference type="Proteomes" id="UP000034029"/>
    </source>
</evidence>
<dbReference type="Proteomes" id="UP000034029">
    <property type="component" value="Chromosome"/>
</dbReference>
<dbReference type="Proteomes" id="UP000183090">
    <property type="component" value="Unassembled WGS sequence"/>
</dbReference>
<sequence length="118" mass="13821">MTVNVYDQANALESALRQSEEFQNMKEFYGKVNENPESKALFDDFREVQMNLQQKQMQGEEILEEEVQKAQQSAEDIEKDENIKSLMEAEQKMSQLIQDLNKVIMKPIEELYGLNNQN</sequence>
<evidence type="ECO:0000313" key="4">
    <source>
        <dbReference type="EMBL" id="SFK95995.1"/>
    </source>
</evidence>
<evidence type="ECO:0000256" key="2">
    <source>
        <dbReference type="SAM" id="Coils"/>
    </source>
</evidence>
<keyword evidence="5" id="KW-1185">Reference proteome</keyword>
<organism evidence="4 6">
    <name type="scientific">Salinicoccus halodurans</name>
    <dbReference type="NCBI Taxonomy" id="407035"/>
    <lineage>
        <taxon>Bacteria</taxon>
        <taxon>Bacillati</taxon>
        <taxon>Bacillota</taxon>
        <taxon>Bacilli</taxon>
        <taxon>Bacillales</taxon>
        <taxon>Staphylococcaceae</taxon>
        <taxon>Salinicoccus</taxon>
    </lineage>
</organism>
<dbReference type="InterPro" id="IPR010368">
    <property type="entry name" value="Com_YlbF"/>
</dbReference>
<comment type="similarity">
    <text evidence="1">Belongs to the UPF0342 family.</text>
</comment>
<protein>
    <recommendedName>
        <fullName evidence="1">UPF0342 protein AAT16_09525</fullName>
    </recommendedName>
</protein>
<name>A0A0F7HMS6_9STAP</name>
<reference evidence="5" key="2">
    <citation type="submission" date="2015-04" db="EMBL/GenBank/DDBJ databases">
        <title>Complete genome sequence of Salinicoccus halodurans strain H3B36, isolated from the Qaidam basin of China.</title>
        <authorList>
            <person name="Ma Y."/>
            <person name="Jiang K."/>
            <person name="Xue Y."/>
        </authorList>
    </citation>
    <scope>NUCLEOTIDE SEQUENCE [LARGE SCALE GENOMIC DNA]</scope>
    <source>
        <strain evidence="5">H3B36</strain>
    </source>
</reference>
<keyword evidence="2" id="KW-0175">Coiled coil</keyword>
<evidence type="ECO:0000313" key="3">
    <source>
        <dbReference type="EMBL" id="AKG74436.1"/>
    </source>
</evidence>
<dbReference type="OrthoDB" id="9811402at2"/>
<evidence type="ECO:0000256" key="1">
    <source>
        <dbReference type="HAMAP-Rule" id="MF_01526"/>
    </source>
</evidence>